<keyword evidence="3" id="KW-1185">Reference proteome</keyword>
<sequence>MTAANPLRAPSDVAFALTDAPDPVAWDALVAASTAPHPHFARHVIDAHRAAGLLSAALRYVTVRQGDRLVALLPYAPTRDLCGLGSRILRPFLSPYVTATAPLIADGPDRTAHARALVAGLEAASGGRAWRWPLLPTGEGAVPDMLAEMRRRGWAIGTVAAFDRPVMDRRADQAAFLADHPNRARFKDLRRRARRLAETGAVAHVSAADGPDLARLVAAFLDLERVGWKGKAGTAMACRPESAALARALFTATPGPVGVRADALTLDGRPIAVSLALVTGGTATLLKTAYDEGLRSHAPGLLLEAEIVRACHETGFAERLDSATLDGSALESLYRDRTPIAEVIAVPPGRQVISLERRVRLARFERDARAAAKRALRRR</sequence>
<evidence type="ECO:0000313" key="2">
    <source>
        <dbReference type="EMBL" id="AIQ90556.1"/>
    </source>
</evidence>
<evidence type="ECO:0000313" key="3">
    <source>
        <dbReference type="Proteomes" id="UP000029492"/>
    </source>
</evidence>
<dbReference type="HOGENOM" id="CLU_051159_1_0_5"/>
<dbReference type="Proteomes" id="UP000029492">
    <property type="component" value="Chromosome"/>
</dbReference>
<gene>
    <name evidence="2" type="ORF">MOC_2801</name>
</gene>
<dbReference type="InterPro" id="IPR038740">
    <property type="entry name" value="BioF2-like_GNAT_dom"/>
</dbReference>
<dbReference type="AlphaFoldDB" id="A0A089NRJ9"/>
<dbReference type="InterPro" id="IPR016181">
    <property type="entry name" value="Acyl_CoA_acyltransferase"/>
</dbReference>
<dbReference type="STRING" id="693986.MOC_2801"/>
<dbReference type="Pfam" id="PF13480">
    <property type="entry name" value="Acetyltransf_6"/>
    <property type="match status" value="1"/>
</dbReference>
<feature type="domain" description="BioF2-like acetyltransferase" evidence="1">
    <location>
        <begin position="185"/>
        <end position="317"/>
    </location>
</feature>
<evidence type="ECO:0000259" key="1">
    <source>
        <dbReference type="Pfam" id="PF13480"/>
    </source>
</evidence>
<dbReference type="eggNOG" id="COG5653">
    <property type="taxonomic scope" value="Bacteria"/>
</dbReference>
<protein>
    <submittedName>
        <fullName evidence="2">Protein of unassigned function</fullName>
    </submittedName>
</protein>
<dbReference type="SUPFAM" id="SSF55729">
    <property type="entry name" value="Acyl-CoA N-acyltransferases (Nat)"/>
    <property type="match status" value="1"/>
</dbReference>
<accession>A0A089NRJ9</accession>
<dbReference type="RefSeq" id="WP_043757612.1">
    <property type="nucleotide sequence ID" value="NZ_CP003811.1"/>
</dbReference>
<proteinExistence type="predicted"/>
<reference evidence="2 3" key="1">
    <citation type="journal article" date="2014" name="PLoS ONE">
        <title>Genome Information of Methylobacterium oryzae, a Plant-Probiotic Methylotroph in the Phyllosphere.</title>
        <authorList>
            <person name="Kwak M.J."/>
            <person name="Jeong H."/>
            <person name="Madhaiyan M."/>
            <person name="Lee Y."/>
            <person name="Sa T.M."/>
            <person name="Oh T.K."/>
            <person name="Kim J.F."/>
        </authorList>
    </citation>
    <scope>NUCLEOTIDE SEQUENCE [LARGE SCALE GENOMIC DNA]</scope>
    <source>
        <strain evidence="2 3">CBMB20</strain>
    </source>
</reference>
<organism evidence="2 3">
    <name type="scientific">Methylobacterium oryzae CBMB20</name>
    <dbReference type="NCBI Taxonomy" id="693986"/>
    <lineage>
        <taxon>Bacteria</taxon>
        <taxon>Pseudomonadati</taxon>
        <taxon>Pseudomonadota</taxon>
        <taxon>Alphaproteobacteria</taxon>
        <taxon>Hyphomicrobiales</taxon>
        <taxon>Methylobacteriaceae</taxon>
        <taxon>Methylobacterium</taxon>
    </lineage>
</organism>
<dbReference type="KEGG" id="mor:MOC_2801"/>
<dbReference type="EMBL" id="CP003811">
    <property type="protein sequence ID" value="AIQ90556.1"/>
    <property type="molecule type" value="Genomic_DNA"/>
</dbReference>
<name>A0A089NRJ9_9HYPH</name>